<dbReference type="RefSeq" id="WP_183352391.1">
    <property type="nucleotide sequence ID" value="NZ_JACHEO010000030.1"/>
</dbReference>
<sequence length="201" mass="22577">MNINILQQAPDQPDTSSRYLFYLHGLIVEEAGVRPRSEEHGYYEYHKILEELAGKGFVVISEARPQGTQIKPYAEKIVTQVKALLAHGVAPANITVAGASKGGIITAYISAMLQNREIHFVFLAGLFEKCLQDPELKLYGHVLSIHDRAEKQSMTPSLYFQRSHGLGEFKEMIVGLDLGHGLIYRPYREWVEPLAEWAGVK</sequence>
<accession>A0A840UTT6</accession>
<evidence type="ECO:0000313" key="2">
    <source>
        <dbReference type="Proteomes" id="UP000539642"/>
    </source>
</evidence>
<dbReference type="InterPro" id="IPR029058">
    <property type="entry name" value="AB_hydrolase_fold"/>
</dbReference>
<dbReference type="AlphaFoldDB" id="A0A840UTT6"/>
<dbReference type="EMBL" id="JACHEO010000030">
    <property type="protein sequence ID" value="MBB5349607.1"/>
    <property type="molecule type" value="Genomic_DNA"/>
</dbReference>
<organism evidence="1 2">
    <name type="scientific">Desulfoprunum benzoelyticum</name>
    <dbReference type="NCBI Taxonomy" id="1506996"/>
    <lineage>
        <taxon>Bacteria</taxon>
        <taxon>Pseudomonadati</taxon>
        <taxon>Thermodesulfobacteriota</taxon>
        <taxon>Desulfobulbia</taxon>
        <taxon>Desulfobulbales</taxon>
        <taxon>Desulfobulbaceae</taxon>
        <taxon>Desulfoprunum</taxon>
    </lineage>
</organism>
<dbReference type="Proteomes" id="UP000539642">
    <property type="component" value="Unassembled WGS sequence"/>
</dbReference>
<keyword evidence="2" id="KW-1185">Reference proteome</keyword>
<gene>
    <name evidence="1" type="ORF">HNQ81_003363</name>
</gene>
<protein>
    <recommendedName>
        <fullName evidence="3">Alpha/beta hydrolase</fullName>
    </recommendedName>
</protein>
<evidence type="ECO:0000313" key="1">
    <source>
        <dbReference type="EMBL" id="MBB5349607.1"/>
    </source>
</evidence>
<name>A0A840UTT6_9BACT</name>
<evidence type="ECO:0008006" key="3">
    <source>
        <dbReference type="Google" id="ProtNLM"/>
    </source>
</evidence>
<dbReference type="Gene3D" id="3.40.50.1820">
    <property type="entry name" value="alpha/beta hydrolase"/>
    <property type="match status" value="1"/>
</dbReference>
<reference evidence="1 2" key="1">
    <citation type="submission" date="2020-08" db="EMBL/GenBank/DDBJ databases">
        <title>Genomic Encyclopedia of Type Strains, Phase IV (KMG-IV): sequencing the most valuable type-strain genomes for metagenomic binning, comparative biology and taxonomic classification.</title>
        <authorList>
            <person name="Goeker M."/>
        </authorList>
    </citation>
    <scope>NUCLEOTIDE SEQUENCE [LARGE SCALE GENOMIC DNA]</scope>
    <source>
        <strain evidence="1 2">DSM 28570</strain>
    </source>
</reference>
<comment type="caution">
    <text evidence="1">The sequence shown here is derived from an EMBL/GenBank/DDBJ whole genome shotgun (WGS) entry which is preliminary data.</text>
</comment>
<dbReference type="SUPFAM" id="SSF53474">
    <property type="entry name" value="alpha/beta-Hydrolases"/>
    <property type="match status" value="1"/>
</dbReference>
<proteinExistence type="predicted"/>